<feature type="compositionally biased region" description="Polar residues" evidence="1">
    <location>
        <begin position="255"/>
        <end position="264"/>
    </location>
</feature>
<feature type="domain" description="NolW-like" evidence="3">
    <location>
        <begin position="29"/>
        <end position="87"/>
    </location>
</feature>
<dbReference type="OrthoDB" id="5608150at2"/>
<evidence type="ECO:0000313" key="4">
    <source>
        <dbReference type="EMBL" id="SDU02780.1"/>
    </source>
</evidence>
<dbReference type="InterPro" id="IPR038591">
    <property type="entry name" value="NolW-like_sf"/>
</dbReference>
<evidence type="ECO:0000259" key="3">
    <source>
        <dbReference type="Pfam" id="PF03958"/>
    </source>
</evidence>
<dbReference type="Proteomes" id="UP000243924">
    <property type="component" value="Chromosome I"/>
</dbReference>
<sequence length="275" mass="30237">MKVSPSARLLSVLFSLLLLFAPVSQAASSEVVDLQHSTADALLPALQPMLQEDERVAAYGNQLILRASPARVEELRDLIRQLDRQPNRLRITVANDGADNDSQRGIQAGARIRQQYGEVVIGQPPPGGGAQARIIDRQTRSERDSLRQISAIEGYPVLIERGQNVPITDTTIGPYGQIQQSTRYHSATQGFYATVRLSGDNALISISNHQDEYRPDSGLIDVQQTDTQVSVPLGEWVTIGDLSDSDSRQDRGTASRLSTRDSSNNQIRLMVERLP</sequence>
<dbReference type="STRING" id="1434072.SAMN05216210_1313"/>
<evidence type="ECO:0000256" key="1">
    <source>
        <dbReference type="SAM" id="MobiDB-lite"/>
    </source>
</evidence>
<keyword evidence="5" id="KW-1185">Reference proteome</keyword>
<organism evidence="4 5">
    <name type="scientific">Halopseudomonas salegens</name>
    <dbReference type="NCBI Taxonomy" id="1434072"/>
    <lineage>
        <taxon>Bacteria</taxon>
        <taxon>Pseudomonadati</taxon>
        <taxon>Pseudomonadota</taxon>
        <taxon>Gammaproteobacteria</taxon>
        <taxon>Pseudomonadales</taxon>
        <taxon>Pseudomonadaceae</taxon>
        <taxon>Halopseudomonas</taxon>
    </lineage>
</organism>
<protein>
    <submittedName>
        <fullName evidence="4">Type II/III secretion system short domain-containing protein</fullName>
    </submittedName>
</protein>
<evidence type="ECO:0000256" key="2">
    <source>
        <dbReference type="SAM" id="SignalP"/>
    </source>
</evidence>
<dbReference type="AlphaFoldDB" id="A0A1H2F5V8"/>
<gene>
    <name evidence="4" type="ORF">SAMN05216210_1313</name>
</gene>
<evidence type="ECO:0000313" key="5">
    <source>
        <dbReference type="Proteomes" id="UP000243924"/>
    </source>
</evidence>
<keyword evidence="2" id="KW-0732">Signal</keyword>
<feature type="chain" id="PRO_5009273637" evidence="2">
    <location>
        <begin position="27"/>
        <end position="275"/>
    </location>
</feature>
<dbReference type="InterPro" id="IPR005644">
    <property type="entry name" value="NolW-like"/>
</dbReference>
<dbReference type="EMBL" id="LT629787">
    <property type="protein sequence ID" value="SDU02780.1"/>
    <property type="molecule type" value="Genomic_DNA"/>
</dbReference>
<dbReference type="Pfam" id="PF03958">
    <property type="entry name" value="Secretin_N"/>
    <property type="match status" value="1"/>
</dbReference>
<accession>A0A1H2F5V8</accession>
<dbReference type="Gene3D" id="3.30.1370.120">
    <property type="match status" value="1"/>
</dbReference>
<feature type="signal peptide" evidence="2">
    <location>
        <begin position="1"/>
        <end position="26"/>
    </location>
</feature>
<dbReference type="RefSeq" id="WP_092385296.1">
    <property type="nucleotide sequence ID" value="NZ_LT629787.1"/>
</dbReference>
<proteinExistence type="predicted"/>
<feature type="region of interest" description="Disordered" evidence="1">
    <location>
        <begin position="242"/>
        <end position="264"/>
    </location>
</feature>
<name>A0A1H2F5V8_9GAMM</name>
<reference evidence="5" key="1">
    <citation type="submission" date="2016-10" db="EMBL/GenBank/DDBJ databases">
        <authorList>
            <person name="Varghese N."/>
            <person name="Submissions S."/>
        </authorList>
    </citation>
    <scope>NUCLEOTIDE SEQUENCE [LARGE SCALE GENOMIC DNA]</scope>
    <source>
        <strain evidence="5">CECT 8338</strain>
    </source>
</reference>